<accession>A0A7V2T0E7</accession>
<proteinExistence type="inferred from homology"/>
<evidence type="ECO:0000313" key="5">
    <source>
        <dbReference type="EMBL" id="HFC92865.1"/>
    </source>
</evidence>
<evidence type="ECO:0000256" key="3">
    <source>
        <dbReference type="ARBA" id="ARBA00023136"/>
    </source>
</evidence>
<keyword evidence="1 4" id="KW-1003">Cell membrane</keyword>
<evidence type="ECO:0000256" key="4">
    <source>
        <dbReference type="HAMAP-Rule" id="MF_00695"/>
    </source>
</evidence>
<evidence type="ECO:0000256" key="2">
    <source>
        <dbReference type="ARBA" id="ARBA00022490"/>
    </source>
</evidence>
<dbReference type="NCBIfam" id="NF001246">
    <property type="entry name" value="PRK00218.1-2"/>
    <property type="match status" value="1"/>
</dbReference>
<comment type="similarity">
    <text evidence="4">Belongs to the HflD family.</text>
</comment>
<sequence length="213" mass="23938">MEANIRNRTLALSALFYCIDGVIKLAYKGQCDSKQLSICLGSLLYDEADSIEEIYGELANLKTGLGALMYNLGARQIDPDGRPKDMQSTRYSINILHLQRKLMQNNDVFDELMQDIQETQGKLEFFDLTHPNIVANLAKTYSETIGKLGPRIMVKGDQMHLGNPETASKIRALLLGAVRAALLWDQAGGGRWKLLFERSKMLKEADQLLQSMR</sequence>
<evidence type="ECO:0000256" key="1">
    <source>
        <dbReference type="ARBA" id="ARBA00022475"/>
    </source>
</evidence>
<reference evidence="5" key="1">
    <citation type="journal article" date="2020" name="mSystems">
        <title>Genome- and Community-Level Interaction Insights into Carbon Utilization and Element Cycling Functions of Hydrothermarchaeota in Hydrothermal Sediment.</title>
        <authorList>
            <person name="Zhou Z."/>
            <person name="Liu Y."/>
            <person name="Xu W."/>
            <person name="Pan J."/>
            <person name="Luo Z.H."/>
            <person name="Li M."/>
        </authorList>
    </citation>
    <scope>NUCLEOTIDE SEQUENCE [LARGE SCALE GENOMIC DNA]</scope>
    <source>
        <strain evidence="5">HyVt-493</strain>
    </source>
</reference>
<protein>
    <recommendedName>
        <fullName evidence="4">High frequency lysogenization protein HflD homolog</fullName>
    </recommendedName>
</protein>
<dbReference type="Gene3D" id="1.10.3890.10">
    <property type="entry name" value="HflD-like"/>
    <property type="match status" value="1"/>
</dbReference>
<dbReference type="AlphaFoldDB" id="A0A7V2T0E7"/>
<dbReference type="EMBL" id="DRMS01000322">
    <property type="protein sequence ID" value="HFC92865.1"/>
    <property type="molecule type" value="Genomic_DNA"/>
</dbReference>
<dbReference type="HAMAP" id="MF_00695">
    <property type="entry name" value="HflD_protein"/>
    <property type="match status" value="1"/>
</dbReference>
<keyword evidence="3 4" id="KW-0472">Membrane</keyword>
<dbReference type="GO" id="GO:0005737">
    <property type="term" value="C:cytoplasm"/>
    <property type="evidence" value="ECO:0007669"/>
    <property type="project" value="UniProtKB-SubCell"/>
</dbReference>
<organism evidence="5">
    <name type="scientific">Leucothrix mucor</name>
    <dbReference type="NCBI Taxonomy" id="45248"/>
    <lineage>
        <taxon>Bacteria</taxon>
        <taxon>Pseudomonadati</taxon>
        <taxon>Pseudomonadota</taxon>
        <taxon>Gammaproteobacteria</taxon>
        <taxon>Thiotrichales</taxon>
        <taxon>Thiotrichaceae</taxon>
        <taxon>Leucothrix</taxon>
    </lineage>
</organism>
<name>A0A7V2T0E7_LEUMU</name>
<dbReference type="InterPro" id="IPR007451">
    <property type="entry name" value="HflD"/>
</dbReference>
<dbReference type="Proteomes" id="UP000885750">
    <property type="component" value="Unassembled WGS sequence"/>
</dbReference>
<dbReference type="PANTHER" id="PTHR38100:SF1">
    <property type="entry name" value="HIGH FREQUENCY LYSOGENIZATION PROTEIN HFLD"/>
    <property type="match status" value="1"/>
</dbReference>
<dbReference type="Pfam" id="PF04356">
    <property type="entry name" value="DUF489"/>
    <property type="match status" value="1"/>
</dbReference>
<dbReference type="InterPro" id="IPR035932">
    <property type="entry name" value="HflD-like_sf"/>
</dbReference>
<comment type="subcellular location">
    <subcellularLocation>
        <location evidence="4">Cytoplasm</location>
    </subcellularLocation>
    <subcellularLocation>
        <location evidence="4">Cell membrane</location>
        <topology evidence="4">Peripheral membrane protein</topology>
        <orientation evidence="4">Cytoplasmic side</orientation>
    </subcellularLocation>
</comment>
<dbReference type="GO" id="GO:0005886">
    <property type="term" value="C:plasma membrane"/>
    <property type="evidence" value="ECO:0007669"/>
    <property type="project" value="UniProtKB-SubCell"/>
</dbReference>
<dbReference type="SUPFAM" id="SSF101322">
    <property type="entry name" value="YcfC-like"/>
    <property type="match status" value="1"/>
</dbReference>
<gene>
    <name evidence="4 5" type="primary">hflD</name>
    <name evidence="5" type="ORF">ENJ51_08645</name>
</gene>
<comment type="caution">
    <text evidence="5">The sequence shown here is derived from an EMBL/GenBank/DDBJ whole genome shotgun (WGS) entry which is preliminary data.</text>
</comment>
<dbReference type="PANTHER" id="PTHR38100">
    <property type="entry name" value="HIGH FREQUENCY LYSOGENIZATION PROTEIN HFLD"/>
    <property type="match status" value="1"/>
</dbReference>
<keyword evidence="2 4" id="KW-0963">Cytoplasm</keyword>